<name>A0A6M4G753_SPHYA</name>
<dbReference type="GO" id="GO:0015074">
    <property type="term" value="P:DNA integration"/>
    <property type="evidence" value="ECO:0007669"/>
    <property type="project" value="InterPro"/>
</dbReference>
<protein>
    <submittedName>
        <fullName evidence="1">Endodeoxyribonuclease</fullName>
    </submittedName>
</protein>
<evidence type="ECO:0000313" key="2">
    <source>
        <dbReference type="Proteomes" id="UP000502611"/>
    </source>
</evidence>
<dbReference type="InterPro" id="IPR011335">
    <property type="entry name" value="Restrct_endonuc-II-like"/>
</dbReference>
<organism evidence="1 2">
    <name type="scientific">Sphingobium yanoikuyae</name>
    <name type="common">Sphingomonas yanoikuyae</name>
    <dbReference type="NCBI Taxonomy" id="13690"/>
    <lineage>
        <taxon>Bacteria</taxon>
        <taxon>Pseudomonadati</taxon>
        <taxon>Pseudomonadota</taxon>
        <taxon>Alphaproteobacteria</taxon>
        <taxon>Sphingomonadales</taxon>
        <taxon>Sphingomonadaceae</taxon>
        <taxon>Sphingobium</taxon>
    </lineage>
</organism>
<reference evidence="1 2" key="1">
    <citation type="submission" date="2020-04" db="EMBL/GenBank/DDBJ databases">
        <title>The Whole Genome Analysis of High salt-tolerant Sphingobium yanoikuyae YC-XJ2 with Aryl organophosphorus flame retardants (aryl-OPFRs)-degrading capacity and characteristics of Related phosphotriesterase.</title>
        <authorList>
            <person name="Li X."/>
        </authorList>
    </citation>
    <scope>NUCLEOTIDE SEQUENCE [LARGE SCALE GENOMIC DNA]</scope>
    <source>
        <strain evidence="1 2">YC-XJ2</strain>
    </source>
</reference>
<dbReference type="RefSeq" id="WP_169860704.1">
    <property type="nucleotide sequence ID" value="NZ_CP053021.1"/>
</dbReference>
<dbReference type="Pfam" id="PF05367">
    <property type="entry name" value="Phage_endo_I"/>
    <property type="match status" value="1"/>
</dbReference>
<dbReference type="EMBL" id="CP053021">
    <property type="protein sequence ID" value="QJR02083.1"/>
    <property type="molecule type" value="Genomic_DNA"/>
</dbReference>
<dbReference type="AlphaFoldDB" id="A0A6M4G753"/>
<dbReference type="InterPro" id="IPR008029">
    <property type="entry name" value="Phage_T7_Gp3_endoDNaseI"/>
</dbReference>
<dbReference type="Proteomes" id="UP000502611">
    <property type="component" value="Chromosome"/>
</dbReference>
<dbReference type="CDD" id="cd22324">
    <property type="entry name" value="Endonuclease_I"/>
    <property type="match status" value="1"/>
</dbReference>
<dbReference type="GO" id="GO:0008833">
    <property type="term" value="F:deoxyribonuclease IV (phage-T4-induced) activity"/>
    <property type="evidence" value="ECO:0007669"/>
    <property type="project" value="InterPro"/>
</dbReference>
<proteinExistence type="predicted"/>
<dbReference type="Gene3D" id="3.40.91.30">
    <property type="match status" value="1"/>
</dbReference>
<accession>A0A6M4G753</accession>
<dbReference type="SUPFAM" id="SSF52980">
    <property type="entry name" value="Restriction endonuclease-like"/>
    <property type="match status" value="1"/>
</dbReference>
<evidence type="ECO:0000313" key="1">
    <source>
        <dbReference type="EMBL" id="QJR02083.1"/>
    </source>
</evidence>
<dbReference type="GO" id="GO:0016032">
    <property type="term" value="P:viral process"/>
    <property type="evidence" value="ECO:0007669"/>
    <property type="project" value="InterPro"/>
</dbReference>
<gene>
    <name evidence="1" type="ORF">HH800_07635</name>
</gene>
<sequence length="113" mass="13069">MKPDAPRYRSKFEARCAALVPAEFAHEAIKLPYQIAHTYLPDFVDVEGRRIIEAKGRFLAQDRRKVLAVRDQHPDWTIEMWFQNPRLKISPGSSTTYAAWCDRNGIAWRQGPA</sequence>